<dbReference type="SMART" id="SM00382">
    <property type="entry name" value="AAA"/>
    <property type="match status" value="2"/>
</dbReference>
<dbReference type="PROSITE" id="PS00211">
    <property type="entry name" value="ABC_TRANSPORTER_1"/>
    <property type="match status" value="1"/>
</dbReference>
<accession>A0AA37VEH6</accession>
<evidence type="ECO:0000259" key="5">
    <source>
        <dbReference type="PROSITE" id="PS50893"/>
    </source>
</evidence>
<proteinExistence type="predicted"/>
<dbReference type="InterPro" id="IPR003593">
    <property type="entry name" value="AAA+_ATPase"/>
</dbReference>
<dbReference type="Proteomes" id="UP001161325">
    <property type="component" value="Unassembled WGS sequence"/>
</dbReference>
<keyword evidence="3 6" id="KW-0067">ATP-binding</keyword>
<dbReference type="GO" id="GO:0005524">
    <property type="term" value="F:ATP binding"/>
    <property type="evidence" value="ECO:0007669"/>
    <property type="project" value="UniProtKB-KW"/>
</dbReference>
<dbReference type="InterPro" id="IPR003439">
    <property type="entry name" value="ABC_transporter-like_ATP-bd"/>
</dbReference>
<dbReference type="InterPro" id="IPR050611">
    <property type="entry name" value="ABCF"/>
</dbReference>
<dbReference type="PROSITE" id="PS50893">
    <property type="entry name" value="ABC_TRANSPORTER_2"/>
    <property type="match status" value="2"/>
</dbReference>
<dbReference type="PANTHER" id="PTHR19211:SF6">
    <property type="entry name" value="BLL7188 PROTEIN"/>
    <property type="match status" value="1"/>
</dbReference>
<feature type="domain" description="ABC transporter" evidence="5">
    <location>
        <begin position="30"/>
        <end position="265"/>
    </location>
</feature>
<keyword evidence="7" id="KW-1185">Reference proteome</keyword>
<sequence>MFTSREPTGPECFRMPTTTHAAHAAGDARIVATRLSYAPPHGADDRPLLHDLTLAVGRERTGLVGANGSGKTTLLRLLAGELTPTAGSVQRTGTVAVLPQDFRPAPDAPLATVLGIAERLAALQRLEAGTGTADDFDLVGDAWDLPERTHAVLAGLGLGHLPLDRPVGTVSGGEATRVALAGLALGRPDVLLLDEPTNHLDAASRAALYAFVEGWTGGLLCVSHDRALLRRMDRIVELSTLGVRVYGGGYDFYRARRDADDEAARRELDGARAALRLAEREAREVRERQARRAAQGRRDGAAANMPKILLGARKRQAEATGARVRAITAREVEERRARTDAARQRVEERERPRFALPSTQLPAGRTVLALEDVTVHHPGAPRPVLDGVTLHLVGPQRVGVVGPNGSGKSTLLRVATGELAPDAGTVRRLPDDETASLDQHGAALDPTRSVLENFHARHPTIEASAARHALARFLFSDEAALRTVGTLSGGERLRASLACVLGGARPPALLVLDEPTNHLDLDALEALEAALRDYDGALLVVSHDASFLEAIGVERYLTLATPRASP</sequence>
<organism evidence="6 7">
    <name type="scientific">Roseisolibacter agri</name>
    <dbReference type="NCBI Taxonomy" id="2014610"/>
    <lineage>
        <taxon>Bacteria</taxon>
        <taxon>Pseudomonadati</taxon>
        <taxon>Gemmatimonadota</taxon>
        <taxon>Gemmatimonadia</taxon>
        <taxon>Gemmatimonadales</taxon>
        <taxon>Gemmatimonadaceae</taxon>
        <taxon>Roseisolibacter</taxon>
    </lineage>
</organism>
<dbReference type="Pfam" id="PF00005">
    <property type="entry name" value="ABC_tran"/>
    <property type="match status" value="2"/>
</dbReference>
<evidence type="ECO:0000256" key="1">
    <source>
        <dbReference type="ARBA" id="ARBA00022737"/>
    </source>
</evidence>
<dbReference type="AlphaFoldDB" id="A0AA37VEH6"/>
<evidence type="ECO:0000256" key="3">
    <source>
        <dbReference type="ARBA" id="ARBA00022840"/>
    </source>
</evidence>
<dbReference type="FunFam" id="3.40.50.300:FF:001320">
    <property type="entry name" value="Heme ABC transporter ATP-binding protein"/>
    <property type="match status" value="1"/>
</dbReference>
<reference evidence="6" key="1">
    <citation type="submission" date="2022-08" db="EMBL/GenBank/DDBJ databases">
        <title>Draft genome sequencing of Roseisolibacter agri AW1220.</title>
        <authorList>
            <person name="Tobiishi Y."/>
            <person name="Tonouchi A."/>
        </authorList>
    </citation>
    <scope>NUCLEOTIDE SEQUENCE</scope>
    <source>
        <strain evidence="6">AW1220</strain>
    </source>
</reference>
<dbReference type="SUPFAM" id="SSF52540">
    <property type="entry name" value="P-loop containing nucleoside triphosphate hydrolases"/>
    <property type="match status" value="2"/>
</dbReference>
<evidence type="ECO:0000256" key="2">
    <source>
        <dbReference type="ARBA" id="ARBA00022741"/>
    </source>
</evidence>
<keyword evidence="1" id="KW-0677">Repeat</keyword>
<dbReference type="InterPro" id="IPR017871">
    <property type="entry name" value="ABC_transporter-like_CS"/>
</dbReference>
<keyword evidence="2" id="KW-0547">Nucleotide-binding</keyword>
<dbReference type="GO" id="GO:0016887">
    <property type="term" value="F:ATP hydrolysis activity"/>
    <property type="evidence" value="ECO:0007669"/>
    <property type="project" value="InterPro"/>
</dbReference>
<name>A0AA37VEH6_9BACT</name>
<feature type="coiled-coil region" evidence="4">
    <location>
        <begin position="261"/>
        <end position="288"/>
    </location>
</feature>
<dbReference type="Gene3D" id="3.40.50.300">
    <property type="entry name" value="P-loop containing nucleotide triphosphate hydrolases"/>
    <property type="match status" value="2"/>
</dbReference>
<comment type="caution">
    <text evidence="6">The sequence shown here is derived from an EMBL/GenBank/DDBJ whole genome shotgun (WGS) entry which is preliminary data.</text>
</comment>
<keyword evidence="4" id="KW-0175">Coiled coil</keyword>
<dbReference type="PANTHER" id="PTHR19211">
    <property type="entry name" value="ATP-BINDING TRANSPORT PROTEIN-RELATED"/>
    <property type="match status" value="1"/>
</dbReference>
<gene>
    <name evidence="6" type="ORF">rosag_16670</name>
</gene>
<feature type="domain" description="ABC transporter" evidence="5">
    <location>
        <begin position="368"/>
        <end position="560"/>
    </location>
</feature>
<dbReference type="EMBL" id="BRXS01000002">
    <property type="protein sequence ID" value="GLC25154.1"/>
    <property type="molecule type" value="Genomic_DNA"/>
</dbReference>
<dbReference type="CDD" id="cd03221">
    <property type="entry name" value="ABCF_EF-3"/>
    <property type="match status" value="2"/>
</dbReference>
<protein>
    <submittedName>
        <fullName evidence="6">ABC transporter ATP-binding protein</fullName>
    </submittedName>
</protein>
<dbReference type="InterPro" id="IPR027417">
    <property type="entry name" value="P-loop_NTPase"/>
</dbReference>
<evidence type="ECO:0000313" key="7">
    <source>
        <dbReference type="Proteomes" id="UP001161325"/>
    </source>
</evidence>
<evidence type="ECO:0000256" key="4">
    <source>
        <dbReference type="SAM" id="Coils"/>
    </source>
</evidence>
<evidence type="ECO:0000313" key="6">
    <source>
        <dbReference type="EMBL" id="GLC25154.1"/>
    </source>
</evidence>